<dbReference type="PANTHER" id="PTHR31001:SF40">
    <property type="entry name" value="ZN(II)2CYS6 TRANSCRIPTION FACTOR (EUROFUNG)"/>
    <property type="match status" value="1"/>
</dbReference>
<dbReference type="eggNOG" id="ENOG502SM24">
    <property type="taxonomic scope" value="Eukaryota"/>
</dbReference>
<dbReference type="AlphaFoldDB" id="W3X0R9"/>
<dbReference type="RefSeq" id="XP_007836343.1">
    <property type="nucleotide sequence ID" value="XM_007838152.1"/>
</dbReference>
<reference evidence="5" key="1">
    <citation type="journal article" date="2015" name="BMC Genomics">
        <title>Genomic and transcriptomic analysis of the endophytic fungus Pestalotiopsis fici reveals its lifestyle and high potential for synthesis of natural products.</title>
        <authorList>
            <person name="Wang X."/>
            <person name="Zhang X."/>
            <person name="Liu L."/>
            <person name="Xiang M."/>
            <person name="Wang W."/>
            <person name="Sun X."/>
            <person name="Che Y."/>
            <person name="Guo L."/>
            <person name="Liu G."/>
            <person name="Guo L."/>
            <person name="Wang C."/>
            <person name="Yin W.B."/>
            <person name="Stadler M."/>
            <person name="Zhang X."/>
            <person name="Liu X."/>
        </authorList>
    </citation>
    <scope>NUCLEOTIDE SEQUENCE [LARGE SCALE GENOMIC DNA]</scope>
    <source>
        <strain evidence="5">W106-1 / CGMCC3.15140</strain>
    </source>
</reference>
<dbReference type="EMBL" id="KI912114">
    <property type="protein sequence ID" value="ETS79718.1"/>
    <property type="molecule type" value="Genomic_DNA"/>
</dbReference>
<evidence type="ECO:0000256" key="2">
    <source>
        <dbReference type="ARBA" id="ARBA00023242"/>
    </source>
</evidence>
<dbReference type="OrthoDB" id="4898680at2759"/>
<accession>W3X0R9</accession>
<evidence type="ECO:0000313" key="5">
    <source>
        <dbReference type="Proteomes" id="UP000030651"/>
    </source>
</evidence>
<dbReference type="GeneID" id="19274584"/>
<dbReference type="CDD" id="cd12148">
    <property type="entry name" value="fungal_TF_MHR"/>
    <property type="match status" value="1"/>
</dbReference>
<feature type="compositionally biased region" description="Low complexity" evidence="3">
    <location>
        <begin position="677"/>
        <end position="691"/>
    </location>
</feature>
<dbReference type="OMA" id="FDWEQEI"/>
<dbReference type="KEGG" id="pfy:PFICI_09571"/>
<comment type="subcellular location">
    <subcellularLocation>
        <location evidence="1">Nucleus</location>
    </subcellularLocation>
</comment>
<evidence type="ECO:0000256" key="3">
    <source>
        <dbReference type="SAM" id="MobiDB-lite"/>
    </source>
</evidence>
<sequence>MSNLLGPPPKIIFNGGGPNETELISLRPSQLVTGTWLILQFQNRASRQAPKRSLPTPSRSADDSHPQSIASSIEGPRPNRNDAFAPSASAHYQTDSSAQSQRAASAPPFRLDAEPYIKKDTSYTADNSFRSIFRENFDTYGTFPTDSTSTQQTDLPIAAESVTQGCRLLTLLSNRWVVNDFIDKWFEVCEGADDISIVGIVKGWLRKLWLCHGDVLESQDTDSMYRLSELLWRNTQAPLVFNGTTTAPEWIDLSTGPNIRWEVIGIIAAIVGICARYCEASHAIFQKHNVDRLILAKQATHVSNTCVTFTQKCAAVNDLLPWLLVEDHICSALVRGVHTYDSYRQTGEIVSTVVFLKWHQKIEANESVPHFLVEMRKRARASAYCAEIGNATFLGRPPRASYHYWDLDAPSDLTDSQLMQSNEEIESLLAQMDEHGYNRTGRLHRGTWYRVWLGFAQRREDVLDLALRNYTNDELLRKASDIERKSEEHWQRIPAWIREARHQKFNPTQNLLEQLYLTVIRHGTRGNELMLQRLLIRRKVATSEKLIQISQTIFKEVLEVGHSPDMVSKFQLDITSILVVHGLRAAIIIAAELFKQEQLPVYPKEPLLPRSQTIQDLSVFAARLGVVDPSDSMYDMSQDGRRMLIFVLDKILAPKPADQPVVVPQPCQGPLDHDQPQDQLQQQPPLAPHLGDGQMEVETASNSGVAYMPGMASAMPSDFGFGPPDWIINEDDSMFMQWLDSVDWVRQGPYVGL</sequence>
<feature type="region of interest" description="Disordered" evidence="3">
    <location>
        <begin position="46"/>
        <end position="111"/>
    </location>
</feature>
<dbReference type="InterPro" id="IPR050613">
    <property type="entry name" value="Sec_Metabolite_Reg"/>
</dbReference>
<gene>
    <name evidence="4" type="ORF">PFICI_09571</name>
</gene>
<protein>
    <recommendedName>
        <fullName evidence="6">Transcription factor domain-containing protein</fullName>
    </recommendedName>
</protein>
<evidence type="ECO:0000256" key="1">
    <source>
        <dbReference type="ARBA" id="ARBA00004123"/>
    </source>
</evidence>
<feature type="region of interest" description="Disordered" evidence="3">
    <location>
        <begin position="666"/>
        <end position="693"/>
    </location>
</feature>
<dbReference type="InParanoid" id="W3X0R9"/>
<dbReference type="Proteomes" id="UP000030651">
    <property type="component" value="Unassembled WGS sequence"/>
</dbReference>
<dbReference type="GO" id="GO:0005634">
    <property type="term" value="C:nucleus"/>
    <property type="evidence" value="ECO:0007669"/>
    <property type="project" value="UniProtKB-SubCell"/>
</dbReference>
<dbReference type="STRING" id="1229662.W3X0R9"/>
<proteinExistence type="predicted"/>
<evidence type="ECO:0008006" key="6">
    <source>
        <dbReference type="Google" id="ProtNLM"/>
    </source>
</evidence>
<keyword evidence="5" id="KW-1185">Reference proteome</keyword>
<keyword evidence="2" id="KW-0539">Nucleus</keyword>
<evidence type="ECO:0000313" key="4">
    <source>
        <dbReference type="EMBL" id="ETS79718.1"/>
    </source>
</evidence>
<organism evidence="4 5">
    <name type="scientific">Pestalotiopsis fici (strain W106-1 / CGMCC3.15140)</name>
    <dbReference type="NCBI Taxonomy" id="1229662"/>
    <lineage>
        <taxon>Eukaryota</taxon>
        <taxon>Fungi</taxon>
        <taxon>Dikarya</taxon>
        <taxon>Ascomycota</taxon>
        <taxon>Pezizomycotina</taxon>
        <taxon>Sordariomycetes</taxon>
        <taxon>Xylariomycetidae</taxon>
        <taxon>Amphisphaeriales</taxon>
        <taxon>Sporocadaceae</taxon>
        <taxon>Pestalotiopsis</taxon>
    </lineage>
</organism>
<dbReference type="PANTHER" id="PTHR31001">
    <property type="entry name" value="UNCHARACTERIZED TRANSCRIPTIONAL REGULATORY PROTEIN"/>
    <property type="match status" value="1"/>
</dbReference>
<dbReference type="HOGENOM" id="CLU_013296_1_1_1"/>
<feature type="compositionally biased region" description="Low complexity" evidence="3">
    <location>
        <begin position="96"/>
        <end position="106"/>
    </location>
</feature>
<name>W3X0R9_PESFW</name>